<protein>
    <submittedName>
        <fullName evidence="1">Uncharacterized protein</fullName>
    </submittedName>
</protein>
<evidence type="ECO:0000313" key="1">
    <source>
        <dbReference type="EMBL" id="CAF1664671.1"/>
    </source>
</evidence>
<reference evidence="1" key="1">
    <citation type="submission" date="2021-02" db="EMBL/GenBank/DDBJ databases">
        <authorList>
            <person name="Nowell W R."/>
        </authorList>
    </citation>
    <scope>NUCLEOTIDE SEQUENCE</scope>
</reference>
<dbReference type="EMBL" id="CAJNOR010011939">
    <property type="protein sequence ID" value="CAF1664671.1"/>
    <property type="molecule type" value="Genomic_DNA"/>
</dbReference>
<dbReference type="Proteomes" id="UP000663828">
    <property type="component" value="Unassembled WGS sequence"/>
</dbReference>
<evidence type="ECO:0000313" key="2">
    <source>
        <dbReference type="Proteomes" id="UP000663828"/>
    </source>
</evidence>
<comment type="caution">
    <text evidence="1">The sequence shown here is derived from an EMBL/GenBank/DDBJ whole genome shotgun (WGS) entry which is preliminary data.</text>
</comment>
<organism evidence="1 2">
    <name type="scientific">Adineta ricciae</name>
    <name type="common">Rotifer</name>
    <dbReference type="NCBI Taxonomy" id="249248"/>
    <lineage>
        <taxon>Eukaryota</taxon>
        <taxon>Metazoa</taxon>
        <taxon>Spiralia</taxon>
        <taxon>Gnathifera</taxon>
        <taxon>Rotifera</taxon>
        <taxon>Eurotatoria</taxon>
        <taxon>Bdelloidea</taxon>
        <taxon>Adinetida</taxon>
        <taxon>Adinetidae</taxon>
        <taxon>Adineta</taxon>
    </lineage>
</organism>
<proteinExistence type="predicted"/>
<accession>A0A816FQH4</accession>
<gene>
    <name evidence="1" type="ORF">XAT740_LOCUS57544</name>
</gene>
<name>A0A816FQH4_ADIRI</name>
<keyword evidence="2" id="KW-1185">Reference proteome</keyword>
<feature type="non-terminal residue" evidence="1">
    <location>
        <position position="1"/>
    </location>
</feature>
<dbReference type="AlphaFoldDB" id="A0A816FQH4"/>
<sequence>YHDQKSDTDSISASVDTTRDIFSVPVIATVNATETSCQSPW</sequence>